<comment type="caution">
    <text evidence="4">The sequence shown here is derived from an EMBL/GenBank/DDBJ whole genome shotgun (WGS) entry which is preliminary data.</text>
</comment>
<evidence type="ECO:0000259" key="2">
    <source>
        <dbReference type="Pfam" id="PF00534"/>
    </source>
</evidence>
<organism evidence="4 5">
    <name type="scientific">Candidatus Kerfeldbacteria bacterium CG15_BIG_FIL_POST_REV_8_21_14_020_45_12</name>
    <dbReference type="NCBI Taxonomy" id="2014247"/>
    <lineage>
        <taxon>Bacteria</taxon>
        <taxon>Candidatus Kerfeldiibacteriota</taxon>
    </lineage>
</organism>
<proteinExistence type="predicted"/>
<accession>A0A2M7H4S6</accession>
<dbReference type="GO" id="GO:0016757">
    <property type="term" value="F:glycosyltransferase activity"/>
    <property type="evidence" value="ECO:0007669"/>
    <property type="project" value="InterPro"/>
</dbReference>
<dbReference type="CDD" id="cd03809">
    <property type="entry name" value="GT4_MtfB-like"/>
    <property type="match status" value="1"/>
</dbReference>
<dbReference type="EMBL" id="PFGC01000016">
    <property type="protein sequence ID" value="PIW37230.1"/>
    <property type="molecule type" value="Genomic_DNA"/>
</dbReference>
<dbReference type="PANTHER" id="PTHR46401">
    <property type="entry name" value="GLYCOSYLTRANSFERASE WBBK-RELATED"/>
    <property type="match status" value="1"/>
</dbReference>
<dbReference type="Gene3D" id="3.40.50.2000">
    <property type="entry name" value="Glycogen Phosphorylase B"/>
    <property type="match status" value="2"/>
</dbReference>
<keyword evidence="1" id="KW-0808">Transferase</keyword>
<dbReference type="Proteomes" id="UP000230292">
    <property type="component" value="Unassembled WGS sequence"/>
</dbReference>
<evidence type="ECO:0000313" key="4">
    <source>
        <dbReference type="EMBL" id="PIW37230.1"/>
    </source>
</evidence>
<gene>
    <name evidence="4" type="ORF">COW24_01315</name>
</gene>
<dbReference type="InterPro" id="IPR028098">
    <property type="entry name" value="Glyco_trans_4-like_N"/>
</dbReference>
<evidence type="ECO:0000313" key="5">
    <source>
        <dbReference type="Proteomes" id="UP000230292"/>
    </source>
</evidence>
<evidence type="ECO:0000256" key="1">
    <source>
        <dbReference type="ARBA" id="ARBA00022679"/>
    </source>
</evidence>
<protein>
    <recommendedName>
        <fullName evidence="6">Glycosyltransferase family 1 protein</fullName>
    </recommendedName>
</protein>
<dbReference type="AlphaFoldDB" id="A0A2M7H4S6"/>
<dbReference type="PANTHER" id="PTHR46401:SF2">
    <property type="entry name" value="GLYCOSYLTRANSFERASE WBBK-RELATED"/>
    <property type="match status" value="1"/>
</dbReference>
<feature type="domain" description="Glycosyltransferase subfamily 4-like N-terminal" evidence="3">
    <location>
        <begin position="17"/>
        <end position="174"/>
    </location>
</feature>
<feature type="domain" description="Glycosyl transferase family 1" evidence="2">
    <location>
        <begin position="199"/>
        <end position="354"/>
    </location>
</feature>
<evidence type="ECO:0000259" key="3">
    <source>
        <dbReference type="Pfam" id="PF13439"/>
    </source>
</evidence>
<dbReference type="Pfam" id="PF00534">
    <property type="entry name" value="Glycos_transf_1"/>
    <property type="match status" value="1"/>
</dbReference>
<dbReference type="SUPFAM" id="SSF53756">
    <property type="entry name" value="UDP-Glycosyltransferase/glycogen phosphorylase"/>
    <property type="match status" value="1"/>
</dbReference>
<reference evidence="4 5" key="1">
    <citation type="submission" date="2017-09" db="EMBL/GenBank/DDBJ databases">
        <title>Depth-based differentiation of microbial function through sediment-hosted aquifers and enrichment of novel symbionts in the deep terrestrial subsurface.</title>
        <authorList>
            <person name="Probst A.J."/>
            <person name="Ladd B."/>
            <person name="Jarett J.K."/>
            <person name="Geller-Mcgrath D.E."/>
            <person name="Sieber C.M."/>
            <person name="Emerson J.B."/>
            <person name="Anantharaman K."/>
            <person name="Thomas B.C."/>
            <person name="Malmstrom R."/>
            <person name="Stieglmeier M."/>
            <person name="Klingl A."/>
            <person name="Woyke T."/>
            <person name="Ryan C.M."/>
            <person name="Banfield J.F."/>
        </authorList>
    </citation>
    <scope>NUCLEOTIDE SEQUENCE [LARGE SCALE GENOMIC DNA]</scope>
    <source>
        <strain evidence="4">CG15_BIG_FIL_POST_REV_8_21_14_020_45_12</strain>
    </source>
</reference>
<dbReference type="FunFam" id="3.40.50.2000:FF:000119">
    <property type="entry name" value="Glycosyl transferase group 1"/>
    <property type="match status" value="1"/>
</dbReference>
<dbReference type="InterPro" id="IPR001296">
    <property type="entry name" value="Glyco_trans_1"/>
</dbReference>
<dbReference type="GO" id="GO:0009103">
    <property type="term" value="P:lipopolysaccharide biosynthetic process"/>
    <property type="evidence" value="ECO:0007669"/>
    <property type="project" value="TreeGrafter"/>
</dbReference>
<dbReference type="Pfam" id="PF13439">
    <property type="entry name" value="Glyco_transf_4"/>
    <property type="match status" value="1"/>
</dbReference>
<name>A0A2M7H4S6_9BACT</name>
<evidence type="ECO:0008006" key="6">
    <source>
        <dbReference type="Google" id="ProtNLM"/>
    </source>
</evidence>
<sequence length="383" mass="44538">MRIGIDARFFGGEQSKGLGRYTQKLIEYLAEHDQENEYVIFLQPESLPQWHIKNTNFTVVEAPYHWYSIAEQIFMPWKIFRAKVDFMHFPHFNVPLLYRAPFIATIHDLIIIHFPTERATTLGPLLYKFKHWAGSRVMQHAVKRSQHIITVSEFSKRDISEYYKIDPSKITVTYEAAEHTTRSKPNDNSIAILKKYGIKSLYVLYVGNAYPHKNLEVLLQVMKQLQDRETDPSFRLVLVGKEDYFYSRLKQEAWAMNIDDRVIFTDFVPDEELASLYSEALAYIFPSRYEGFGLPPLEAMHYGTPVLAANTSCLPEILGDAAIYFDPNDISGIIKSIQQVIDEPATRQNLIERGLIQADRYSWKRMMKQTIAVYQTYGKTPKQ</sequence>